<feature type="chain" id="PRO_5015737213" evidence="2">
    <location>
        <begin position="45"/>
        <end position="951"/>
    </location>
</feature>
<evidence type="ECO:0000313" key="4">
    <source>
        <dbReference type="EMBL" id="PTQ91157.1"/>
    </source>
</evidence>
<accession>A0A2T5J3F4</accession>
<dbReference type="PANTHER" id="PTHR34819">
    <property type="entry name" value="LARGE CYSTEINE-RICH PERIPLASMIC PROTEIN OMCB"/>
    <property type="match status" value="1"/>
</dbReference>
<proteinExistence type="predicted"/>
<feature type="domain" description="DUF11" evidence="3">
    <location>
        <begin position="226"/>
        <end position="339"/>
    </location>
</feature>
<protein>
    <submittedName>
        <fullName evidence="4">Putative repeat protein (TIGR01451 family)</fullName>
    </submittedName>
</protein>
<dbReference type="OrthoDB" id="1751088at2"/>
<comment type="caution">
    <text evidence="4">The sequence shown here is derived from an EMBL/GenBank/DDBJ whole genome shotgun (WGS) entry which is preliminary data.</text>
</comment>
<dbReference type="EMBL" id="QAON01000001">
    <property type="protein sequence ID" value="PTQ91157.1"/>
    <property type="molecule type" value="Genomic_DNA"/>
</dbReference>
<keyword evidence="5" id="KW-1185">Reference proteome</keyword>
<dbReference type="Proteomes" id="UP000244223">
    <property type="component" value="Unassembled WGS sequence"/>
</dbReference>
<feature type="region of interest" description="Disordered" evidence="1">
    <location>
        <begin position="537"/>
        <end position="562"/>
    </location>
</feature>
<name>A0A2T5J3F4_9GAMM</name>
<gene>
    <name evidence="4" type="ORF">C8N29_101229</name>
</gene>
<keyword evidence="2" id="KW-0732">Signal</keyword>
<feature type="compositionally biased region" description="Polar residues" evidence="1">
    <location>
        <begin position="537"/>
        <end position="550"/>
    </location>
</feature>
<reference evidence="4 5" key="1">
    <citation type="submission" date="2018-04" db="EMBL/GenBank/DDBJ databases">
        <title>Genomic Encyclopedia of Archaeal and Bacterial Type Strains, Phase II (KMG-II): from individual species to whole genera.</title>
        <authorList>
            <person name="Goeker M."/>
        </authorList>
    </citation>
    <scope>NUCLEOTIDE SEQUENCE [LARGE SCALE GENOMIC DNA]</scope>
    <source>
        <strain evidence="4 5">DSM 5822</strain>
    </source>
</reference>
<dbReference type="AlphaFoldDB" id="A0A2T5J3F4"/>
<dbReference type="InterPro" id="IPR051172">
    <property type="entry name" value="Chlamydia_OmcB"/>
</dbReference>
<evidence type="ECO:0000259" key="3">
    <source>
        <dbReference type="Pfam" id="PF01345"/>
    </source>
</evidence>
<dbReference type="InterPro" id="IPR001434">
    <property type="entry name" value="OmcB-like_DUF11"/>
</dbReference>
<evidence type="ECO:0000313" key="5">
    <source>
        <dbReference type="Proteomes" id="UP000244223"/>
    </source>
</evidence>
<dbReference type="Pfam" id="PF01345">
    <property type="entry name" value="DUF11"/>
    <property type="match status" value="2"/>
</dbReference>
<dbReference type="NCBIfam" id="TIGR01451">
    <property type="entry name" value="B_ant_repeat"/>
    <property type="match status" value="2"/>
</dbReference>
<sequence>MRNQEKLRQKARPSTSAIWRFNGVAAAVAIALGGLAAVPGQAFAAAPNAGTTIGNIASADYTDATATPRTATSNQVNTSVRQIATFSLVADNNLYVTPGGQVVFPHTLTNTGNGTDSFVISAANVGGDNFEYNSVAIYADTDGDGQPDNTTDINGTTITLARNGVYNFVVVAIAPNTIVNGDIGRVDVTADSQLYDNQVIHGPLGNVDPADEVNNDSATVTADAIISVTKAADVIIGPTGTVVEYTLTYRNTGNNTATGVTIEDVMPDPFPASPTAGMDYQAGTGLWSGSSAFLTDADDVGVDPVGISYKYDSILNKVVAVIDSVAPNVTGTIKFKVQVGSTTPPGFLTNVAQYSYDANGAGAGGSVGPVNTNNQNFQVLQTVAVAANDSTVSSAAGGIDDISDAFDATGTPISGANPANPGDTVSFNNEIWNNGNGDDTFNITLSGSTFPAGTTFQLYKSDGLTPLVSTDTDSTPDTGPLAAGERYTVVVKATLPANVPVGTVGPFTVTKTATSTTNGTSDTVTDRLSDFVGATVDLTNDQPANTGSDNPTDDGDLALGEGPGTNTALTTVAVNPGASANFTLYVKNTSNIVDNYALDAAGNSTFTTALPAGWTVVFHSGTCTGPIVANTGNIAAGASAQFCAVVTAPASAAPGTTNVFLRSSSAVTGASDYKVDAVTVNTIRDIAITASGSNQVAPNGTVTYSHIVTNLGNVTEGTNVGDILLNVTGNTFTTVLYLDINNNGTLDPADPVITNTGAGEFSVLSGTTSGYTGTGANVSGLAPGESIRIFAQVTGPAGATDGQQDVATVTVTSTGDGNTANNSNTDTTTVRFGQVRLDKVQGLDANCDGDVADAGDLAYTAANLAAKPGECIVYQITATNEGSQPVTGVFVYDSTPTYTKLNVGLAPATTKGTFNNAASLVNNYTGSMTVDVGTLIGGETAVITFGVKVDD</sequence>
<organism evidence="4 5">
    <name type="scientific">Agitococcus lubricus</name>
    <dbReference type="NCBI Taxonomy" id="1077255"/>
    <lineage>
        <taxon>Bacteria</taxon>
        <taxon>Pseudomonadati</taxon>
        <taxon>Pseudomonadota</taxon>
        <taxon>Gammaproteobacteria</taxon>
        <taxon>Moraxellales</taxon>
        <taxon>Moraxellaceae</taxon>
        <taxon>Agitococcus</taxon>
    </lineage>
</organism>
<dbReference type="PANTHER" id="PTHR34819:SF3">
    <property type="entry name" value="CELL SURFACE PROTEIN"/>
    <property type="match status" value="1"/>
</dbReference>
<feature type="domain" description="DUF11" evidence="3">
    <location>
        <begin position="858"/>
        <end position="949"/>
    </location>
</feature>
<dbReference type="RefSeq" id="WP_107864181.1">
    <property type="nucleotide sequence ID" value="NZ_QAON01000001.1"/>
</dbReference>
<feature type="signal peptide" evidence="2">
    <location>
        <begin position="1"/>
        <end position="44"/>
    </location>
</feature>
<evidence type="ECO:0000256" key="2">
    <source>
        <dbReference type="SAM" id="SignalP"/>
    </source>
</evidence>
<evidence type="ECO:0000256" key="1">
    <source>
        <dbReference type="SAM" id="MobiDB-lite"/>
    </source>
</evidence>
<dbReference type="InterPro" id="IPR047589">
    <property type="entry name" value="DUF11_rpt"/>
</dbReference>